<evidence type="ECO:0000256" key="1">
    <source>
        <dbReference type="ARBA" id="ARBA00007879"/>
    </source>
</evidence>
<dbReference type="AlphaFoldDB" id="A0AAV5KI26"/>
<feature type="compositionally biased region" description="Polar residues" evidence="2">
    <location>
        <begin position="95"/>
        <end position="110"/>
    </location>
</feature>
<proteinExistence type="inferred from homology"/>
<comment type="caution">
    <text evidence="4">The sequence shown here is derived from an EMBL/GenBank/DDBJ whole genome shotgun (WGS) entry which is preliminary data.</text>
</comment>
<dbReference type="InterPro" id="IPR027450">
    <property type="entry name" value="AlkB-like"/>
</dbReference>
<dbReference type="InterPro" id="IPR005123">
    <property type="entry name" value="Oxoglu/Fe-dep_dioxygenase_dom"/>
</dbReference>
<feature type="domain" description="Fe2OG dioxygenase" evidence="3">
    <location>
        <begin position="266"/>
        <end position="363"/>
    </location>
</feature>
<feature type="compositionally biased region" description="Polar residues" evidence="2">
    <location>
        <begin position="59"/>
        <end position="81"/>
    </location>
</feature>
<feature type="region of interest" description="Disordered" evidence="2">
    <location>
        <begin position="59"/>
        <end position="82"/>
    </location>
</feature>
<dbReference type="SUPFAM" id="SSF51197">
    <property type="entry name" value="Clavaminate synthase-like"/>
    <property type="match status" value="1"/>
</dbReference>
<dbReference type="PANTHER" id="PTHR31447:SF1">
    <property type="entry name" value="OS06G0138200 PROTEIN"/>
    <property type="match status" value="1"/>
</dbReference>
<dbReference type="GO" id="GO:0032451">
    <property type="term" value="F:demethylase activity"/>
    <property type="evidence" value="ECO:0007669"/>
    <property type="project" value="InterPro"/>
</dbReference>
<keyword evidence="5" id="KW-1185">Reference proteome</keyword>
<evidence type="ECO:0000313" key="4">
    <source>
        <dbReference type="EMBL" id="GKV24258.1"/>
    </source>
</evidence>
<dbReference type="Gene3D" id="2.60.120.590">
    <property type="entry name" value="Alpha-ketoglutarate-dependent dioxygenase AlkB-like"/>
    <property type="match status" value="1"/>
</dbReference>
<sequence length="468" mass="51998">MNGQSSGELSQSGAGSLALLKGLTRDEILEVLAEGFCQHCEARLEKRIRGFSSNKKVSELSLSDNGSQGSAESLSSLNGSECSVPWPRVQLSEPLDSTRTPESVSTQSASEIMLNDGLSEVSSVTGNGLSEEQKEQVRLSQVGRKKDFVHMERIQGKNINVVQGLELHTGVFNAEEQKKIVECIYDLQRMGRKQQLRERTYSEPRKWMRGKGRVTIQFGCCYNYAVDKNGNPPGIIRDEEVDPLPPLFKQMIKRMVRWHVLPPTCVPNSCIVNIYNEGDCIPPHIDHHDFDRPFCTVSFLTESNILFGTNLKIVSPGEFSGPVSIPLPVGSVLVLKGNGADVAKHCVPAVPAKRISVTFRKMDDSKLPYRFSPDPELSGIQPFVISPMIRSPSTWSQNQYQRPVVQSSFLKSMVQQTLHQNSKLVRNKPETTTTTNNSSFLDMTDDFPPLGSSNSRNTQKETRAGSRQ</sequence>
<feature type="compositionally biased region" description="Polar residues" evidence="2">
    <location>
        <begin position="420"/>
        <end position="441"/>
    </location>
</feature>
<dbReference type="Proteomes" id="UP001054252">
    <property type="component" value="Unassembled WGS sequence"/>
</dbReference>
<evidence type="ECO:0000259" key="3">
    <source>
        <dbReference type="PROSITE" id="PS51471"/>
    </source>
</evidence>
<feature type="region of interest" description="Disordered" evidence="2">
    <location>
        <begin position="420"/>
        <end position="468"/>
    </location>
</feature>
<dbReference type="PANTHER" id="PTHR31447">
    <property type="entry name" value="HYDROXYPROLINE-RICH GLYCOPROTEIN FAMILY PROTEIN-RELATED"/>
    <property type="match status" value="1"/>
</dbReference>
<name>A0AAV5KI26_9ROSI</name>
<protein>
    <recommendedName>
        <fullName evidence="3">Fe2OG dioxygenase domain-containing protein</fullName>
    </recommendedName>
</protein>
<feature type="region of interest" description="Disordered" evidence="2">
    <location>
        <begin position="92"/>
        <end position="111"/>
    </location>
</feature>
<comment type="similarity">
    <text evidence="1">Belongs to the alkB family.</text>
</comment>
<dbReference type="InterPro" id="IPR037151">
    <property type="entry name" value="AlkB-like_sf"/>
</dbReference>
<dbReference type="Pfam" id="PF13532">
    <property type="entry name" value="2OG-FeII_Oxy_2"/>
    <property type="match status" value="1"/>
</dbReference>
<accession>A0AAV5KI26</accession>
<gene>
    <name evidence="4" type="ORF">SLEP1_g33890</name>
</gene>
<dbReference type="GO" id="GO:0006402">
    <property type="term" value="P:mRNA catabolic process"/>
    <property type="evidence" value="ECO:0007669"/>
    <property type="project" value="InterPro"/>
</dbReference>
<reference evidence="4 5" key="1">
    <citation type="journal article" date="2021" name="Commun. Biol.">
        <title>The genome of Shorea leprosula (Dipterocarpaceae) highlights the ecological relevance of drought in aseasonal tropical rainforests.</title>
        <authorList>
            <person name="Ng K.K.S."/>
            <person name="Kobayashi M.J."/>
            <person name="Fawcett J.A."/>
            <person name="Hatakeyama M."/>
            <person name="Paape T."/>
            <person name="Ng C.H."/>
            <person name="Ang C.C."/>
            <person name="Tnah L.H."/>
            <person name="Lee C.T."/>
            <person name="Nishiyama T."/>
            <person name="Sese J."/>
            <person name="O'Brien M.J."/>
            <person name="Copetti D."/>
            <person name="Mohd Noor M.I."/>
            <person name="Ong R.C."/>
            <person name="Putra M."/>
            <person name="Sireger I.Z."/>
            <person name="Indrioko S."/>
            <person name="Kosugi Y."/>
            <person name="Izuno A."/>
            <person name="Isagi Y."/>
            <person name="Lee S.L."/>
            <person name="Shimizu K.K."/>
        </authorList>
    </citation>
    <scope>NUCLEOTIDE SEQUENCE [LARGE SCALE GENOMIC DNA]</scope>
    <source>
        <strain evidence="4">214</strain>
    </source>
</reference>
<dbReference type="InterPro" id="IPR044842">
    <property type="entry name" value="ALKBH9B/ALKBH10B-like"/>
</dbReference>
<dbReference type="PROSITE" id="PS51471">
    <property type="entry name" value="FE2OG_OXY"/>
    <property type="match status" value="1"/>
</dbReference>
<organism evidence="4 5">
    <name type="scientific">Rubroshorea leprosula</name>
    <dbReference type="NCBI Taxonomy" id="152421"/>
    <lineage>
        <taxon>Eukaryota</taxon>
        <taxon>Viridiplantae</taxon>
        <taxon>Streptophyta</taxon>
        <taxon>Embryophyta</taxon>
        <taxon>Tracheophyta</taxon>
        <taxon>Spermatophyta</taxon>
        <taxon>Magnoliopsida</taxon>
        <taxon>eudicotyledons</taxon>
        <taxon>Gunneridae</taxon>
        <taxon>Pentapetalae</taxon>
        <taxon>rosids</taxon>
        <taxon>malvids</taxon>
        <taxon>Malvales</taxon>
        <taxon>Dipterocarpaceae</taxon>
        <taxon>Rubroshorea</taxon>
    </lineage>
</organism>
<dbReference type="EMBL" id="BPVZ01000065">
    <property type="protein sequence ID" value="GKV24258.1"/>
    <property type="molecule type" value="Genomic_DNA"/>
</dbReference>
<evidence type="ECO:0000313" key="5">
    <source>
        <dbReference type="Proteomes" id="UP001054252"/>
    </source>
</evidence>
<feature type="compositionally biased region" description="Basic and acidic residues" evidence="2">
    <location>
        <begin position="458"/>
        <end position="468"/>
    </location>
</feature>
<dbReference type="GO" id="GO:0003729">
    <property type="term" value="F:mRNA binding"/>
    <property type="evidence" value="ECO:0007669"/>
    <property type="project" value="InterPro"/>
</dbReference>
<evidence type="ECO:0000256" key="2">
    <source>
        <dbReference type="SAM" id="MobiDB-lite"/>
    </source>
</evidence>